<dbReference type="EMBL" id="JALJOQ010000034">
    <property type="protein sequence ID" value="KAK9807090.1"/>
    <property type="molecule type" value="Genomic_DNA"/>
</dbReference>
<dbReference type="Proteomes" id="UP001465755">
    <property type="component" value="Unassembled WGS sequence"/>
</dbReference>
<feature type="region of interest" description="Disordered" evidence="1">
    <location>
        <begin position="1"/>
        <end position="52"/>
    </location>
</feature>
<dbReference type="AlphaFoldDB" id="A0AAW1PBE4"/>
<protein>
    <submittedName>
        <fullName evidence="2">Uncharacterized protein</fullName>
    </submittedName>
</protein>
<sequence>MNETSPADAPLPEQTEQGSKAADDTPRNVGKAEGDLLVSSSEELLKQRSGKRRRIAQEGVVDQLSQSSFGFVSQAAAVAGAAAGSPVAALHTSAAAYLSADQTLEHLSTEELRAMFPRVHKHLPAMVADMLLRESSGKSLWTWNHEFLFDRYKDVVTGLQGISQRSEASPAHAQADVMEELKAAAAVQRKMFLLVVAAEDPAQEASVRSAILHTTTHNLDQPWPLVQQIHEDMLANAGLLPQQAQELGSIAGQALSVLERAAAERTRVKHDLQMAMQMEGPLMQRRSRQWSQSQDLVGRLQQLQDAEDSARYSIWRWVATNEMLDTGRLALLQLPSELNILPDMVLMGSLLLKQLRRLDSPQRALSGTPPQGDGTNAAAGQNRDDESQPNACEAPSDESGIGRHHTPEQSSGLVMRSAPQAEHSLESLSARPASL</sequence>
<feature type="compositionally biased region" description="Basic and acidic residues" evidence="1">
    <location>
        <begin position="21"/>
        <end position="34"/>
    </location>
</feature>
<accession>A0AAW1PBE4</accession>
<name>A0AAW1PBE4_9CHLO</name>
<organism evidence="2 3">
    <name type="scientific">Symbiochloris irregularis</name>
    <dbReference type="NCBI Taxonomy" id="706552"/>
    <lineage>
        <taxon>Eukaryota</taxon>
        <taxon>Viridiplantae</taxon>
        <taxon>Chlorophyta</taxon>
        <taxon>core chlorophytes</taxon>
        <taxon>Trebouxiophyceae</taxon>
        <taxon>Trebouxiales</taxon>
        <taxon>Trebouxiaceae</taxon>
        <taxon>Symbiochloris</taxon>
    </lineage>
</organism>
<evidence type="ECO:0000313" key="2">
    <source>
        <dbReference type="EMBL" id="KAK9807090.1"/>
    </source>
</evidence>
<proteinExistence type="predicted"/>
<evidence type="ECO:0000256" key="1">
    <source>
        <dbReference type="SAM" id="MobiDB-lite"/>
    </source>
</evidence>
<gene>
    <name evidence="2" type="ORF">WJX73_003537</name>
</gene>
<comment type="caution">
    <text evidence="2">The sequence shown here is derived from an EMBL/GenBank/DDBJ whole genome shotgun (WGS) entry which is preliminary data.</text>
</comment>
<feature type="region of interest" description="Disordered" evidence="1">
    <location>
        <begin position="362"/>
        <end position="435"/>
    </location>
</feature>
<reference evidence="2 3" key="1">
    <citation type="journal article" date="2024" name="Nat. Commun.">
        <title>Phylogenomics reveals the evolutionary origins of lichenization in chlorophyte algae.</title>
        <authorList>
            <person name="Puginier C."/>
            <person name="Libourel C."/>
            <person name="Otte J."/>
            <person name="Skaloud P."/>
            <person name="Haon M."/>
            <person name="Grisel S."/>
            <person name="Petersen M."/>
            <person name="Berrin J.G."/>
            <person name="Delaux P.M."/>
            <person name="Dal Grande F."/>
            <person name="Keller J."/>
        </authorList>
    </citation>
    <scope>NUCLEOTIDE SEQUENCE [LARGE SCALE GENOMIC DNA]</scope>
    <source>
        <strain evidence="2 3">SAG 2036</strain>
    </source>
</reference>
<keyword evidence="3" id="KW-1185">Reference proteome</keyword>
<evidence type="ECO:0000313" key="3">
    <source>
        <dbReference type="Proteomes" id="UP001465755"/>
    </source>
</evidence>